<name>A0A7J7W7Y3_RHIFE</name>
<dbReference type="EMBL" id="JACAGC010000011">
    <property type="protein sequence ID" value="KAF6333330.1"/>
    <property type="molecule type" value="Genomic_DNA"/>
</dbReference>
<proteinExistence type="predicted"/>
<evidence type="ECO:0000313" key="1">
    <source>
        <dbReference type="EMBL" id="KAF6333330.1"/>
    </source>
</evidence>
<comment type="caution">
    <text evidence="1">The sequence shown here is derived from an EMBL/GenBank/DDBJ whole genome shotgun (WGS) entry which is preliminary data.</text>
</comment>
<evidence type="ECO:0000313" key="2">
    <source>
        <dbReference type="Proteomes" id="UP000585614"/>
    </source>
</evidence>
<sequence length="199" mass="21431">MAALMMWDFGEVGTPWGRGGIGGVAVKGLGTPLGPSWSLGPARLLCRNKAPSTSVPWDQALCLQYLSLTEIRPFPFPNVPSLSLCVFFDCQHWAQSPARGCWRLGPTGSQPAFPLRALCRPQEHSLPLACPIPVPLPPLASQVSSTQLSEDSKPSEKSRMASGPYLTFLYLGYIHGCLFPSMFSTCATPCCPFSELGDS</sequence>
<gene>
    <name evidence="1" type="ORF">mRhiFer1_008107</name>
</gene>
<protein>
    <submittedName>
        <fullName evidence="1">Uncharacterized protein</fullName>
    </submittedName>
</protein>
<reference evidence="1 2" key="1">
    <citation type="journal article" date="2020" name="Nature">
        <title>Six reference-quality genomes reveal evolution of bat adaptations.</title>
        <authorList>
            <person name="Jebb D."/>
            <person name="Huang Z."/>
            <person name="Pippel M."/>
            <person name="Hughes G.M."/>
            <person name="Lavrichenko K."/>
            <person name="Devanna P."/>
            <person name="Winkler S."/>
            <person name="Jermiin L.S."/>
            <person name="Skirmuntt E.C."/>
            <person name="Katzourakis A."/>
            <person name="Burkitt-Gray L."/>
            <person name="Ray D.A."/>
            <person name="Sullivan K.A.M."/>
            <person name="Roscito J.G."/>
            <person name="Kirilenko B.M."/>
            <person name="Davalos L.M."/>
            <person name="Corthals A.P."/>
            <person name="Power M.L."/>
            <person name="Jones G."/>
            <person name="Ransome R.D."/>
            <person name="Dechmann D.K.N."/>
            <person name="Locatelli A.G."/>
            <person name="Puechmaille S.J."/>
            <person name="Fedrigo O."/>
            <person name="Jarvis E.D."/>
            <person name="Hiller M."/>
            <person name="Vernes S.C."/>
            <person name="Myers E.W."/>
            <person name="Teeling E.C."/>
        </authorList>
    </citation>
    <scope>NUCLEOTIDE SEQUENCE [LARGE SCALE GENOMIC DNA]</scope>
    <source>
        <strain evidence="1">MRhiFer1</strain>
        <tissue evidence="1">Lung</tissue>
    </source>
</reference>
<accession>A0A7J7W7Y3</accession>
<dbReference type="Proteomes" id="UP000585614">
    <property type="component" value="Unassembled WGS sequence"/>
</dbReference>
<organism evidence="1 2">
    <name type="scientific">Rhinolophus ferrumequinum</name>
    <name type="common">Greater horseshoe bat</name>
    <dbReference type="NCBI Taxonomy" id="59479"/>
    <lineage>
        <taxon>Eukaryota</taxon>
        <taxon>Metazoa</taxon>
        <taxon>Chordata</taxon>
        <taxon>Craniata</taxon>
        <taxon>Vertebrata</taxon>
        <taxon>Euteleostomi</taxon>
        <taxon>Mammalia</taxon>
        <taxon>Eutheria</taxon>
        <taxon>Laurasiatheria</taxon>
        <taxon>Chiroptera</taxon>
        <taxon>Yinpterochiroptera</taxon>
        <taxon>Rhinolophoidea</taxon>
        <taxon>Rhinolophidae</taxon>
        <taxon>Rhinolophinae</taxon>
        <taxon>Rhinolophus</taxon>
    </lineage>
</organism>
<dbReference type="AlphaFoldDB" id="A0A7J7W7Y3"/>